<reference evidence="3 4" key="1">
    <citation type="submission" date="2020-01" db="EMBL/GenBank/DDBJ databases">
        <authorList>
            <person name="Gupta K D."/>
        </authorList>
    </citation>
    <scope>NUCLEOTIDE SEQUENCE [LARGE SCALE GENOMIC DNA]</scope>
</reference>
<proteinExistence type="predicted"/>
<feature type="domain" description="Nucleolar 27S pre-rRNA processing Urb2/Npa2 C-terminal" evidence="2">
    <location>
        <begin position="1206"/>
        <end position="1435"/>
    </location>
</feature>
<gene>
    <name evidence="3" type="ORF">AAE3_LOCUS7086</name>
</gene>
<dbReference type="Proteomes" id="UP000467700">
    <property type="component" value="Unassembled WGS sequence"/>
</dbReference>
<dbReference type="Pfam" id="PF10441">
    <property type="entry name" value="Urb2"/>
    <property type="match status" value="1"/>
</dbReference>
<organism evidence="3 4">
    <name type="scientific">Cyclocybe aegerita</name>
    <name type="common">Black poplar mushroom</name>
    <name type="synonym">Agrocybe aegerita</name>
    <dbReference type="NCBI Taxonomy" id="1973307"/>
    <lineage>
        <taxon>Eukaryota</taxon>
        <taxon>Fungi</taxon>
        <taxon>Dikarya</taxon>
        <taxon>Basidiomycota</taxon>
        <taxon>Agaricomycotina</taxon>
        <taxon>Agaricomycetes</taxon>
        <taxon>Agaricomycetidae</taxon>
        <taxon>Agaricales</taxon>
        <taxon>Agaricineae</taxon>
        <taxon>Bolbitiaceae</taxon>
        <taxon>Cyclocybe</taxon>
    </lineage>
</organism>
<evidence type="ECO:0000256" key="1">
    <source>
        <dbReference type="SAM" id="MobiDB-lite"/>
    </source>
</evidence>
<dbReference type="InterPro" id="IPR018849">
    <property type="entry name" value="Urb2/Npa2_C"/>
</dbReference>
<dbReference type="SUPFAM" id="SSF48371">
    <property type="entry name" value="ARM repeat"/>
    <property type="match status" value="1"/>
</dbReference>
<comment type="caution">
    <text evidence="3">The sequence shown here is derived from an EMBL/GenBank/DDBJ whole genome shotgun (WGS) entry which is preliminary data.</text>
</comment>
<dbReference type="InterPro" id="IPR016024">
    <property type="entry name" value="ARM-type_fold"/>
</dbReference>
<feature type="region of interest" description="Disordered" evidence="1">
    <location>
        <begin position="522"/>
        <end position="542"/>
    </location>
</feature>
<evidence type="ECO:0000313" key="4">
    <source>
        <dbReference type="Proteomes" id="UP000467700"/>
    </source>
</evidence>
<dbReference type="OrthoDB" id="160374at2759"/>
<dbReference type="EMBL" id="CACVBS010000046">
    <property type="protein sequence ID" value="CAA7264694.1"/>
    <property type="molecule type" value="Genomic_DNA"/>
</dbReference>
<dbReference type="GO" id="GO:0005730">
    <property type="term" value="C:nucleolus"/>
    <property type="evidence" value="ECO:0007669"/>
    <property type="project" value="TreeGrafter"/>
</dbReference>
<dbReference type="GO" id="GO:0042254">
    <property type="term" value="P:ribosome biogenesis"/>
    <property type="evidence" value="ECO:0007669"/>
    <property type="project" value="TreeGrafter"/>
</dbReference>
<keyword evidence="4" id="KW-1185">Reference proteome</keyword>
<dbReference type="InterPro" id="IPR052609">
    <property type="entry name" value="Ribosome_Biogenesis_Reg"/>
</dbReference>
<evidence type="ECO:0000313" key="3">
    <source>
        <dbReference type="EMBL" id="CAA7264694.1"/>
    </source>
</evidence>
<feature type="compositionally biased region" description="Basic and acidic residues" evidence="1">
    <location>
        <begin position="522"/>
        <end position="531"/>
    </location>
</feature>
<dbReference type="PANTHER" id="PTHR15682:SF2">
    <property type="entry name" value="UNHEALTHY RIBOSOME BIOGENESIS PROTEIN 2 HOMOLOG"/>
    <property type="match status" value="1"/>
</dbReference>
<name>A0A8S0VW39_CYCAE</name>
<evidence type="ECO:0000259" key="2">
    <source>
        <dbReference type="Pfam" id="PF10441"/>
    </source>
</evidence>
<sequence>MSEINLATNFRSSQEFVRTLKSASDPPVAGGPCKLEIAQEAWNNQKFYVPNKGEIIAEWVLGKFLKEKGGETSSNPIFDARYWQLTLGIIAHQLSEETRSVKTWLTPLLHRIPQGPVVAAFLDSFNDTQVDNKDDLADVVSASLSILWPVALQRMSVELLQECFGALLMQRPGTTSRGIHGIGHIVASSYRSYLVNSSNKRKLHQSFLQAHLGSWLRCIAPQEPVFDVELTALIHEAGTKILFNLDILRHQHDASAKAENNLLQQLCAISLENRELVLRLIPVLYRDYIAALTRHRGALFSQSSQGRPGGSLNELRQFGITAFTSFMGVVEGGNPDQLVWETKFALLQAVDQENLFDRQQKDAQVSFNHIMESIVAVLDDSRKEAPECATLGVQCLSTIARIDYDFLSPFIPRVLPRLLEVQISSDAHFLLLDSILQHHVKTRTILALIETLFSSFSALSAPFGSARESYQLYFSSPVMHDHHLHRLSKALQFFTTEAQCLPMIQFVFDVCKTSWQRYGELPQKDVSNDSPKKKRKSMNADNSSSGEALAVTYALVARMASVVLSSLPIKSLSSDTQEKVRTSLEDFRSTFIEHSISKPLKSLKKREDTDVWAPEVSLVANLRFLYALGISGDLSLSSHIDAEIQAKILSLVAQDGQLPELTLELFRALFYCMSFKEESDHEETIDKMLDHLEKHFSPSHVHWSGQSYHLTNSAPGRSESAFAILHMVFDRWLPDVDRLASTEQLKRLLKLVMAINLSVTSRSGRIMLPEDLLIQLLHSAQFWEFRNIRDVFVDLLRETTAPLDNVDSKPKKISAILEKASIYRLFLFFPVDYFSPRTLGHLTKYALQADFALTQPPSSVGDATVEALILLRVFLKRAYAYSGSRGQEPIQDQSTDVLHFLNERHTQNERFRDEFIRVTLDLTDIYFMKLLKGSSKNPSALQNVLAAYNAEIFVMAPGITSSSFTRLVDILTRDFSVHSMHESVRADLRRLYNTISSPLLLHISSFTAKRIQQANISNLVNLVTGWHSLLCLDKWLGSSGMTTLPCIGRYLAAMSISSIKAQPVERNIQVDELCLIAHSILLQEVDHKAEADREDHLDAIVATHIAFAEVLRVDSLSRMGTYLAKICRKIVLSDYIRLLSTVSDFLSTPNANPDGQLRHLVQLASLLVREHPSYSLVHTQKFMTKCIGIFTGHSVFVEGPQTLRLQVLDMVAQHCADQQAALRSLDVAGIWLLISKFLAPSKDHDEATQPEIFQHIIMTISPLIRLRRDLVTLSLPHLGFILRQLLLSLRACRPHLGPKQLSLVMNTQPRWISSVKALGPEEAKALGRLLESLTTKTTMRLPTSSILETQKAESLARPFSKHAAYVLKAYIEAMNDPLCVLSLEVRQELESGLFVLCGMMSEHSRDALMVSALDAGGKATLKALWKEYEKQRYVGRG</sequence>
<dbReference type="PANTHER" id="PTHR15682">
    <property type="entry name" value="UNHEALTHY RIBOSOME BIOGENESIS PROTEIN 2 HOMOLOG"/>
    <property type="match status" value="1"/>
</dbReference>
<protein>
    <recommendedName>
        <fullName evidence="2">Nucleolar 27S pre-rRNA processing Urb2/Npa2 C-terminal domain-containing protein</fullName>
    </recommendedName>
</protein>
<accession>A0A8S0VW39</accession>